<evidence type="ECO:0000313" key="2">
    <source>
        <dbReference type="Proteomes" id="UP001234602"/>
    </source>
</evidence>
<organism evidence="1 2">
    <name type="scientific">Peribacillus simplex</name>
    <dbReference type="NCBI Taxonomy" id="1478"/>
    <lineage>
        <taxon>Bacteria</taxon>
        <taxon>Bacillati</taxon>
        <taxon>Bacillota</taxon>
        <taxon>Bacilli</taxon>
        <taxon>Bacillales</taxon>
        <taxon>Bacillaceae</taxon>
        <taxon>Peribacillus</taxon>
    </lineage>
</organism>
<dbReference type="Proteomes" id="UP001234602">
    <property type="component" value="Unassembled WGS sequence"/>
</dbReference>
<reference evidence="1" key="1">
    <citation type="submission" date="2023-06" db="EMBL/GenBank/DDBJ databases">
        <title>Comparative genomics of Bacillaceae isolates and their secondary metabolite potential.</title>
        <authorList>
            <person name="Song L."/>
            <person name="Nielsen L.J."/>
            <person name="Mohite O."/>
            <person name="Xu X."/>
            <person name="Weber T."/>
            <person name="Kovacs A.T."/>
        </authorList>
    </citation>
    <scope>NUCLEOTIDE SEQUENCE</scope>
    <source>
        <strain evidence="1">D8_B_37</strain>
    </source>
</reference>
<accession>A0AAW7IAQ6</accession>
<dbReference type="EMBL" id="JAUCEY010000008">
    <property type="protein sequence ID" value="MDM5453190.1"/>
    <property type="molecule type" value="Genomic_DNA"/>
</dbReference>
<comment type="caution">
    <text evidence="1">The sequence shown here is derived from an EMBL/GenBank/DDBJ whole genome shotgun (WGS) entry which is preliminary data.</text>
</comment>
<protein>
    <submittedName>
        <fullName evidence="1">Uncharacterized protein</fullName>
    </submittedName>
</protein>
<evidence type="ECO:0000313" key="1">
    <source>
        <dbReference type="EMBL" id="MDM5453190.1"/>
    </source>
</evidence>
<sequence>MKKMAQVPNTEIINGDIMLDFGEEVPIVGIEFEGETVRKIELIANKVHIRKLLLMERLIILLD</sequence>
<dbReference type="AlphaFoldDB" id="A0AAW7IAQ6"/>
<name>A0AAW7IAQ6_9BACI</name>
<dbReference type="RefSeq" id="WP_061463740.1">
    <property type="nucleotide sequence ID" value="NZ_CP011008.1"/>
</dbReference>
<proteinExistence type="predicted"/>
<gene>
    <name evidence="1" type="ORF">QUF89_13455</name>
</gene>
<dbReference type="KEGG" id="bsj:UP17_14715"/>